<dbReference type="PROSITE" id="PS51257">
    <property type="entry name" value="PROKAR_LIPOPROTEIN"/>
    <property type="match status" value="1"/>
</dbReference>
<evidence type="ECO:0000313" key="1">
    <source>
        <dbReference type="EMBL" id="ODA29600.1"/>
    </source>
</evidence>
<gene>
    <name evidence="1" type="ORF">A6X21_07950</name>
</gene>
<reference evidence="1 2" key="1">
    <citation type="submission" date="2016-05" db="EMBL/GenBank/DDBJ databases">
        <title>Genomic and physiological characterization of Planctopirus sp. isolated from fresh water lake.</title>
        <authorList>
            <person name="Subhash Y."/>
            <person name="Ramana C."/>
        </authorList>
    </citation>
    <scope>NUCLEOTIDE SEQUENCE [LARGE SCALE GENOMIC DNA]</scope>
    <source>
        <strain evidence="1 2">JC280</strain>
    </source>
</reference>
<keyword evidence="2" id="KW-1185">Reference proteome</keyword>
<comment type="caution">
    <text evidence="1">The sequence shown here is derived from an EMBL/GenBank/DDBJ whole genome shotgun (WGS) entry which is preliminary data.</text>
</comment>
<protein>
    <submittedName>
        <fullName evidence="1">Uncharacterized protein</fullName>
    </submittedName>
</protein>
<evidence type="ECO:0000313" key="2">
    <source>
        <dbReference type="Proteomes" id="UP000094828"/>
    </source>
</evidence>
<accession>A0A1C3E8N7</accession>
<dbReference type="STRING" id="1841610.A6X21_07950"/>
<sequence>MLEVSGKVVSLFALVPMLFHSIFGCCWHHVHILPVDAQVTVAVADEAPVCTPSRRSCCGHAHGSSPQVTAELALVGQAAGEPQSSEHPPCEEEDCAVDLGVVIANHSEKISFEARDFFPSSPNELRLIDQLQGSVWCGVIERSLPDSARERCAITQVWRV</sequence>
<proteinExistence type="predicted"/>
<dbReference type="EMBL" id="LYDR01000127">
    <property type="protein sequence ID" value="ODA29600.1"/>
    <property type="molecule type" value="Genomic_DNA"/>
</dbReference>
<dbReference type="AlphaFoldDB" id="A0A1C3E8N7"/>
<name>A0A1C3E8N7_9PLAN</name>
<organism evidence="1 2">
    <name type="scientific">Planctopirus hydrillae</name>
    <dbReference type="NCBI Taxonomy" id="1841610"/>
    <lineage>
        <taxon>Bacteria</taxon>
        <taxon>Pseudomonadati</taxon>
        <taxon>Planctomycetota</taxon>
        <taxon>Planctomycetia</taxon>
        <taxon>Planctomycetales</taxon>
        <taxon>Planctomycetaceae</taxon>
        <taxon>Planctopirus</taxon>
    </lineage>
</organism>
<dbReference type="Proteomes" id="UP000094828">
    <property type="component" value="Unassembled WGS sequence"/>
</dbReference>